<evidence type="ECO:0000256" key="1">
    <source>
        <dbReference type="ARBA" id="ARBA00010994"/>
    </source>
</evidence>
<dbReference type="GeneID" id="5888439"/>
<comment type="similarity">
    <text evidence="1">Belongs to the TPPP family.</text>
</comment>
<dbReference type="GO" id="GO:0046785">
    <property type="term" value="P:microtubule polymerization"/>
    <property type="evidence" value="ECO:0000318"/>
    <property type="project" value="GO_Central"/>
</dbReference>
<dbReference type="Proteomes" id="UP000001357">
    <property type="component" value="Unassembled WGS sequence"/>
</dbReference>
<protein>
    <submittedName>
        <fullName evidence="3">Uncharacterized protein</fullName>
    </submittedName>
</protein>
<dbReference type="RefSeq" id="XP_001743131.1">
    <property type="nucleotide sequence ID" value="XM_001743079.1"/>
</dbReference>
<dbReference type="AlphaFoldDB" id="A9UR25"/>
<dbReference type="FunCoup" id="A9UR25">
    <property type="interactions" value="190"/>
</dbReference>
<reference evidence="3 4" key="1">
    <citation type="journal article" date="2008" name="Nature">
        <title>The genome of the choanoflagellate Monosiga brevicollis and the origin of metazoans.</title>
        <authorList>
            <consortium name="JGI Sequencing"/>
            <person name="King N."/>
            <person name="Westbrook M.J."/>
            <person name="Young S.L."/>
            <person name="Kuo A."/>
            <person name="Abedin M."/>
            <person name="Chapman J."/>
            <person name="Fairclough S."/>
            <person name="Hellsten U."/>
            <person name="Isogai Y."/>
            <person name="Letunic I."/>
            <person name="Marr M."/>
            <person name="Pincus D."/>
            <person name="Putnam N."/>
            <person name="Rokas A."/>
            <person name="Wright K.J."/>
            <person name="Zuzow R."/>
            <person name="Dirks W."/>
            <person name="Good M."/>
            <person name="Goodstein D."/>
            <person name="Lemons D."/>
            <person name="Li W."/>
            <person name="Lyons J.B."/>
            <person name="Morris A."/>
            <person name="Nichols S."/>
            <person name="Richter D.J."/>
            <person name="Salamov A."/>
            <person name="Bork P."/>
            <person name="Lim W.A."/>
            <person name="Manning G."/>
            <person name="Miller W.T."/>
            <person name="McGinnis W."/>
            <person name="Shapiro H."/>
            <person name="Tjian R."/>
            <person name="Grigoriev I.V."/>
            <person name="Rokhsar D."/>
        </authorList>
    </citation>
    <scope>NUCLEOTIDE SEQUENCE [LARGE SCALE GENOMIC DNA]</scope>
    <source>
        <strain evidence="4">MX1 / ATCC 50154</strain>
    </source>
</reference>
<dbReference type="Gene3D" id="1.10.238.10">
    <property type="entry name" value="EF-hand"/>
    <property type="match status" value="1"/>
</dbReference>
<dbReference type="eggNOG" id="KOG4070">
    <property type="taxonomic scope" value="Eukaryota"/>
</dbReference>
<dbReference type="InterPro" id="IPR008907">
    <property type="entry name" value="TPP/p25"/>
</dbReference>
<sequence length="128" mass="13547">ELDSAKFTKLCKETKLISKSLTTTDADLIFTRVKAKGQRKIGFAEFRSALEEVAKKTGQDVSAVEAKVTRAGGPQSSGTQADSGGVLDRMTDTSQYTGSHKERFDSEGHGKGLAGRDSTAKGTGHIPA</sequence>
<dbReference type="PANTHER" id="PTHR12932:SF9">
    <property type="entry name" value="TUBULIN POLYMERIZATION-PROMOTING PROTEIN HOMOLOG"/>
    <property type="match status" value="1"/>
</dbReference>
<dbReference type="OMA" id="GYVNAYK"/>
<dbReference type="SUPFAM" id="SSF47473">
    <property type="entry name" value="EF-hand"/>
    <property type="match status" value="1"/>
</dbReference>
<gene>
    <name evidence="3" type="ORF">MONBRDRAFT_3203</name>
</gene>
<evidence type="ECO:0000256" key="2">
    <source>
        <dbReference type="SAM" id="MobiDB-lite"/>
    </source>
</evidence>
<evidence type="ECO:0000313" key="3">
    <source>
        <dbReference type="EMBL" id="EDQ91845.1"/>
    </source>
</evidence>
<dbReference type="GO" id="GO:0032273">
    <property type="term" value="P:positive regulation of protein polymerization"/>
    <property type="evidence" value="ECO:0000318"/>
    <property type="project" value="GO_Central"/>
</dbReference>
<dbReference type="PANTHER" id="PTHR12932">
    <property type="entry name" value="P25 ALPHA-RELATED"/>
    <property type="match status" value="1"/>
</dbReference>
<dbReference type="GO" id="GO:0015631">
    <property type="term" value="F:tubulin binding"/>
    <property type="evidence" value="ECO:0000318"/>
    <property type="project" value="GO_Central"/>
</dbReference>
<dbReference type="EMBL" id="CH991544">
    <property type="protein sequence ID" value="EDQ91845.1"/>
    <property type="molecule type" value="Genomic_DNA"/>
</dbReference>
<keyword evidence="4" id="KW-1185">Reference proteome</keyword>
<feature type="compositionally biased region" description="Basic and acidic residues" evidence="2">
    <location>
        <begin position="99"/>
        <end position="110"/>
    </location>
</feature>
<dbReference type="Pfam" id="PF05517">
    <property type="entry name" value="p25-alpha"/>
    <property type="match status" value="1"/>
</dbReference>
<proteinExistence type="inferred from homology"/>
<evidence type="ECO:0000313" key="4">
    <source>
        <dbReference type="Proteomes" id="UP000001357"/>
    </source>
</evidence>
<dbReference type="InParanoid" id="A9UR25"/>
<feature type="region of interest" description="Disordered" evidence="2">
    <location>
        <begin position="67"/>
        <end position="128"/>
    </location>
</feature>
<dbReference type="InterPro" id="IPR011992">
    <property type="entry name" value="EF-hand-dom_pair"/>
</dbReference>
<feature type="non-terminal residue" evidence="3">
    <location>
        <position position="1"/>
    </location>
</feature>
<feature type="non-terminal residue" evidence="3">
    <location>
        <position position="128"/>
    </location>
</feature>
<dbReference type="STRING" id="81824.A9UR25"/>
<organism evidence="3 4">
    <name type="scientific">Monosiga brevicollis</name>
    <name type="common">Choanoflagellate</name>
    <dbReference type="NCBI Taxonomy" id="81824"/>
    <lineage>
        <taxon>Eukaryota</taxon>
        <taxon>Choanoflagellata</taxon>
        <taxon>Craspedida</taxon>
        <taxon>Salpingoecidae</taxon>
        <taxon>Monosiga</taxon>
    </lineage>
</organism>
<dbReference type="KEGG" id="mbr:MONBRDRAFT_3203"/>
<dbReference type="GO" id="GO:0001578">
    <property type="term" value="P:microtubule bundle formation"/>
    <property type="evidence" value="ECO:0000318"/>
    <property type="project" value="GO_Central"/>
</dbReference>
<accession>A9UR25</accession>
<name>A9UR25_MONBE</name>